<dbReference type="EMBL" id="BOVJ01000076">
    <property type="protein sequence ID" value="GIQ63973.1"/>
    <property type="molecule type" value="Genomic_DNA"/>
</dbReference>
<dbReference type="Pfam" id="PF03358">
    <property type="entry name" value="FMN_red"/>
    <property type="match status" value="1"/>
</dbReference>
<keyword evidence="1" id="KW-0285">Flavoprotein</keyword>
<protein>
    <recommendedName>
        <fullName evidence="4">NADPH-dependent FMN reductase-like domain-containing protein</fullName>
    </recommendedName>
</protein>
<organism evidence="5 6">
    <name type="scientific">Paenibacillus cisolokensis</name>
    <dbReference type="NCBI Taxonomy" id="1658519"/>
    <lineage>
        <taxon>Bacteria</taxon>
        <taxon>Bacillati</taxon>
        <taxon>Bacillota</taxon>
        <taxon>Bacilli</taxon>
        <taxon>Bacillales</taxon>
        <taxon>Paenibacillaceae</taxon>
        <taxon>Paenibacillus</taxon>
    </lineage>
</organism>
<name>A0ABQ4N703_9BACL</name>
<dbReference type="InterPro" id="IPR005025">
    <property type="entry name" value="FMN_Rdtase-like_dom"/>
</dbReference>
<proteinExistence type="predicted"/>
<keyword evidence="3" id="KW-0560">Oxidoreductase</keyword>
<dbReference type="PANTHER" id="PTHR43408">
    <property type="entry name" value="FMN REDUCTASE (NADPH)"/>
    <property type="match status" value="1"/>
</dbReference>
<reference evidence="5 6" key="1">
    <citation type="submission" date="2021-04" db="EMBL/GenBank/DDBJ databases">
        <title>Draft genome sequence of Paenibacillus cisolokensis, LC2-13A.</title>
        <authorList>
            <person name="Uke A."/>
            <person name="Chhe C."/>
            <person name="Baramee S."/>
            <person name="Kosugi A."/>
        </authorList>
    </citation>
    <scope>NUCLEOTIDE SEQUENCE [LARGE SCALE GENOMIC DNA]</scope>
    <source>
        <strain evidence="5 6">LC2-13A</strain>
    </source>
</reference>
<evidence type="ECO:0000256" key="2">
    <source>
        <dbReference type="ARBA" id="ARBA00022643"/>
    </source>
</evidence>
<evidence type="ECO:0000313" key="5">
    <source>
        <dbReference type="EMBL" id="GIQ63973.1"/>
    </source>
</evidence>
<keyword evidence="6" id="KW-1185">Reference proteome</keyword>
<sequence>MSKAVMISGSPNPGSRLTGLTRYAERRLQSADAFGGYIDVSALPAEDLVRAAFDSPAIAGAHALVAEADAIVIASPVYKASYTGVLKTYLDLLPQKALAGKTVTRSLSAGRSPICSPSITP</sequence>
<evidence type="ECO:0000256" key="3">
    <source>
        <dbReference type="ARBA" id="ARBA00023002"/>
    </source>
</evidence>
<keyword evidence="2" id="KW-0288">FMN</keyword>
<gene>
    <name evidence="5" type="ORF">PACILC2_25410</name>
</gene>
<dbReference type="PANTHER" id="PTHR43408:SF1">
    <property type="entry name" value="FMN REDUCTASE (NADPH)"/>
    <property type="match status" value="1"/>
</dbReference>
<evidence type="ECO:0000313" key="6">
    <source>
        <dbReference type="Proteomes" id="UP000680304"/>
    </source>
</evidence>
<comment type="caution">
    <text evidence="5">The sequence shown here is derived from an EMBL/GenBank/DDBJ whole genome shotgun (WGS) entry which is preliminary data.</text>
</comment>
<dbReference type="SUPFAM" id="SSF52218">
    <property type="entry name" value="Flavoproteins"/>
    <property type="match status" value="1"/>
</dbReference>
<dbReference type="Proteomes" id="UP000680304">
    <property type="component" value="Unassembled WGS sequence"/>
</dbReference>
<feature type="domain" description="NADPH-dependent FMN reductase-like" evidence="4">
    <location>
        <begin position="3"/>
        <end position="103"/>
    </location>
</feature>
<evidence type="ECO:0000259" key="4">
    <source>
        <dbReference type="Pfam" id="PF03358"/>
    </source>
</evidence>
<evidence type="ECO:0000256" key="1">
    <source>
        <dbReference type="ARBA" id="ARBA00022630"/>
    </source>
</evidence>
<accession>A0ABQ4N703</accession>
<dbReference type="Gene3D" id="3.40.50.360">
    <property type="match status" value="1"/>
</dbReference>
<dbReference type="InterPro" id="IPR029039">
    <property type="entry name" value="Flavoprotein-like_sf"/>
</dbReference>
<dbReference type="InterPro" id="IPR051814">
    <property type="entry name" value="NAD(P)H-dep_FMN_reductase"/>
</dbReference>